<dbReference type="InterPro" id="IPR055221">
    <property type="entry name" value="PSF3_N"/>
</dbReference>
<evidence type="ECO:0000256" key="5">
    <source>
        <dbReference type="ARBA" id="ARBA00023242"/>
    </source>
</evidence>
<comment type="subcellular location">
    <subcellularLocation>
        <location evidence="1 6">Nucleus</location>
    </subcellularLocation>
</comment>
<protein>
    <recommendedName>
        <fullName evidence="3 6">DNA replication complex GINS protein PSF3</fullName>
    </recommendedName>
</protein>
<evidence type="ECO:0000256" key="2">
    <source>
        <dbReference type="ARBA" id="ARBA00006343"/>
    </source>
</evidence>
<name>A0A8H6Y6Z4_9AGAR</name>
<evidence type="ECO:0000259" key="8">
    <source>
        <dbReference type="Pfam" id="PF22466"/>
    </source>
</evidence>
<dbReference type="Gene3D" id="1.20.58.2050">
    <property type="match status" value="1"/>
</dbReference>
<dbReference type="InterPro" id="IPR010492">
    <property type="entry name" value="GINS_Psf3"/>
</dbReference>
<feature type="domain" description="GINS subunit" evidence="7">
    <location>
        <begin position="164"/>
        <end position="273"/>
    </location>
</feature>
<accession>A0A8H6Y6Z4</accession>
<evidence type="ECO:0000313" key="9">
    <source>
        <dbReference type="EMBL" id="KAF7352972.1"/>
    </source>
</evidence>
<comment type="caution">
    <text evidence="9">The sequence shown here is derived from an EMBL/GenBank/DDBJ whole genome shotgun (WGS) entry which is preliminary data.</text>
</comment>
<keyword evidence="4 6" id="KW-0235">DNA replication</keyword>
<comment type="function">
    <text evidence="6">The GINS complex plays an essential role in the initiation of DNA replication.</text>
</comment>
<dbReference type="InterPro" id="IPR036224">
    <property type="entry name" value="GINS_bundle-like_dom_sf"/>
</dbReference>
<dbReference type="OrthoDB" id="10251744at2759"/>
<dbReference type="CDD" id="cd11713">
    <property type="entry name" value="GINS_A_psf3"/>
    <property type="match status" value="1"/>
</dbReference>
<dbReference type="PANTHER" id="PTHR22768:SF0">
    <property type="entry name" value="DNA REPLICATION COMPLEX GINS PROTEIN PSF3"/>
    <property type="match status" value="1"/>
</dbReference>
<evidence type="ECO:0000256" key="3">
    <source>
        <dbReference type="ARBA" id="ARBA00015140"/>
    </source>
</evidence>
<keyword evidence="10" id="KW-1185">Reference proteome</keyword>
<dbReference type="Proteomes" id="UP000620124">
    <property type="component" value="Unassembled WGS sequence"/>
</dbReference>
<feature type="domain" description="DNA replication complex GINS protein PSF3 N-terminal" evidence="8">
    <location>
        <begin position="98"/>
        <end position="145"/>
    </location>
</feature>
<comment type="subunit">
    <text evidence="6">Component of the GINS complex.</text>
</comment>
<organism evidence="9 10">
    <name type="scientific">Mycena venus</name>
    <dbReference type="NCBI Taxonomy" id="2733690"/>
    <lineage>
        <taxon>Eukaryota</taxon>
        <taxon>Fungi</taxon>
        <taxon>Dikarya</taxon>
        <taxon>Basidiomycota</taxon>
        <taxon>Agaricomycotina</taxon>
        <taxon>Agaricomycetes</taxon>
        <taxon>Agaricomycetidae</taxon>
        <taxon>Agaricales</taxon>
        <taxon>Marasmiineae</taxon>
        <taxon>Mycenaceae</taxon>
        <taxon>Mycena</taxon>
    </lineage>
</organism>
<dbReference type="SUPFAM" id="SSF158573">
    <property type="entry name" value="GINS helical bundle-like"/>
    <property type="match status" value="1"/>
</dbReference>
<evidence type="ECO:0000256" key="6">
    <source>
        <dbReference type="RuleBase" id="RU367161"/>
    </source>
</evidence>
<dbReference type="PANTHER" id="PTHR22768">
    <property type="entry name" value="DNA REPLICATION COMPLEX GINS PROTEIN PSF3"/>
    <property type="match status" value="1"/>
</dbReference>
<dbReference type="Pfam" id="PF05916">
    <property type="entry name" value="Sld5"/>
    <property type="match status" value="1"/>
</dbReference>
<reference evidence="9" key="1">
    <citation type="submission" date="2020-05" db="EMBL/GenBank/DDBJ databases">
        <title>Mycena genomes resolve the evolution of fungal bioluminescence.</title>
        <authorList>
            <person name="Tsai I.J."/>
        </authorList>
    </citation>
    <scope>NUCLEOTIDE SEQUENCE</scope>
    <source>
        <strain evidence="9">CCC161011</strain>
    </source>
</reference>
<dbReference type="EMBL" id="JACAZI010000009">
    <property type="protein sequence ID" value="KAF7352972.1"/>
    <property type="molecule type" value="Genomic_DNA"/>
</dbReference>
<evidence type="ECO:0000256" key="4">
    <source>
        <dbReference type="ARBA" id="ARBA00022705"/>
    </source>
</evidence>
<dbReference type="InterPro" id="IPR021151">
    <property type="entry name" value="GINS_A"/>
</dbReference>
<keyword evidence="5 6" id="KW-0539">Nucleus</keyword>
<evidence type="ECO:0000259" key="7">
    <source>
        <dbReference type="Pfam" id="PF05916"/>
    </source>
</evidence>
<gene>
    <name evidence="9" type="ORF">MVEN_01264700</name>
</gene>
<dbReference type="SUPFAM" id="SSF160059">
    <property type="entry name" value="PriA/YqbF domain"/>
    <property type="match status" value="1"/>
</dbReference>
<dbReference type="CDD" id="cd21693">
    <property type="entry name" value="GINS_B_Psf3"/>
    <property type="match status" value="1"/>
</dbReference>
<dbReference type="AlphaFoldDB" id="A0A8H6Y6Z4"/>
<comment type="similarity">
    <text evidence="2 6">Belongs to the GINS3/PSF3 family.</text>
</comment>
<evidence type="ECO:0000313" key="10">
    <source>
        <dbReference type="Proteomes" id="UP000620124"/>
    </source>
</evidence>
<dbReference type="GO" id="GO:1902975">
    <property type="term" value="P:mitotic DNA replication initiation"/>
    <property type="evidence" value="ECO:0007669"/>
    <property type="project" value="TreeGrafter"/>
</dbReference>
<sequence>MNLGGDGGVVLLFWRGRGGEWGAAALVSVGARGWRLLWAGGECGCLYHGLTPWWWLRTRFDLRRVWSRFVEPTYNVTVSLDDLRRGTATPPLMDDDYFSIDAILAENQKVGCRFKIDIPDMGHLGGGGERDITRSNTLQLPIWMVYTVVLSDWADMIMPPAFGNKVKNALNAEPCSVRLASLVGAGGLWYGFGKTIMEMLDDKKEMSDLLTNTFRKRLIEVIDQAQHFAALGPAGGVGSGGDSAQSFREGLDGTERELFALAQEGSKRMKRWYEEGEKARR</sequence>
<evidence type="ECO:0000256" key="1">
    <source>
        <dbReference type="ARBA" id="ARBA00004123"/>
    </source>
</evidence>
<dbReference type="InterPro" id="IPR038437">
    <property type="entry name" value="GINS_Psf3_sf"/>
</dbReference>
<dbReference type="GO" id="GO:0000811">
    <property type="term" value="C:GINS complex"/>
    <property type="evidence" value="ECO:0007669"/>
    <property type="project" value="UniProtKB-UniRule"/>
</dbReference>
<dbReference type="Pfam" id="PF22466">
    <property type="entry name" value="PSF3_N"/>
    <property type="match status" value="1"/>
</dbReference>
<proteinExistence type="inferred from homology"/>